<feature type="compositionally biased region" description="Low complexity" evidence="1">
    <location>
        <begin position="204"/>
        <end position="215"/>
    </location>
</feature>
<comment type="caution">
    <text evidence="2">The sequence shown here is derived from an EMBL/GenBank/DDBJ whole genome shotgun (WGS) entry which is preliminary data.</text>
</comment>
<dbReference type="InterPro" id="IPR011518">
    <property type="entry name" value="Transposase_36"/>
</dbReference>
<evidence type="ECO:0000256" key="1">
    <source>
        <dbReference type="SAM" id="MobiDB-lite"/>
    </source>
</evidence>
<evidence type="ECO:0000313" key="3">
    <source>
        <dbReference type="Proteomes" id="UP001531129"/>
    </source>
</evidence>
<evidence type="ECO:0008006" key="4">
    <source>
        <dbReference type="Google" id="ProtNLM"/>
    </source>
</evidence>
<evidence type="ECO:0000313" key="2">
    <source>
        <dbReference type="EMBL" id="MEI1252587.1"/>
    </source>
</evidence>
<proteinExistence type="predicted"/>
<feature type="region of interest" description="Disordered" evidence="1">
    <location>
        <begin position="185"/>
        <end position="257"/>
    </location>
</feature>
<accession>A0ABU8CUR9</accession>
<reference evidence="2 3" key="1">
    <citation type="submission" date="2024-01" db="EMBL/GenBank/DDBJ databases">
        <title>Draft genome sequences of three bacterial strains isolated from Acacia saligna represent a potential new species within the genus Rhizobium.</title>
        <authorList>
            <person name="Tambong J.T."/>
            <person name="Mnasri B."/>
        </authorList>
    </citation>
    <scope>NUCLEOTIDE SEQUENCE [LARGE SCALE GENOMIC DNA]</scope>
    <source>
        <strain evidence="2 3">1AS12I</strain>
    </source>
</reference>
<protein>
    <recommendedName>
        <fullName evidence="4">Transposase</fullName>
    </recommendedName>
</protein>
<feature type="compositionally biased region" description="Basic and acidic residues" evidence="1">
    <location>
        <begin position="14"/>
        <end position="24"/>
    </location>
</feature>
<feature type="compositionally biased region" description="Low complexity" evidence="1">
    <location>
        <begin position="241"/>
        <end position="251"/>
    </location>
</feature>
<feature type="region of interest" description="Disordered" evidence="1">
    <location>
        <begin position="47"/>
        <end position="74"/>
    </location>
</feature>
<dbReference type="Pfam" id="PF07592">
    <property type="entry name" value="DDE_Tnp_ISAZ013"/>
    <property type="match status" value="1"/>
</dbReference>
<feature type="region of interest" description="Disordered" evidence="1">
    <location>
        <begin position="1"/>
        <end position="24"/>
    </location>
</feature>
<gene>
    <name evidence="2" type="ORF">V8Q02_32025</name>
</gene>
<dbReference type="Proteomes" id="UP001531129">
    <property type="component" value="Unassembled WGS sequence"/>
</dbReference>
<keyword evidence="3" id="KW-1185">Reference proteome</keyword>
<dbReference type="EMBL" id="JBAMYC010000026">
    <property type="protein sequence ID" value="MEI1252587.1"/>
    <property type="molecule type" value="Genomic_DNA"/>
</dbReference>
<sequence length="257" mass="27566">MPKAHLDALAQAKRKSELTLSPRDDRGVGECRFDILSLRRDTYEEAGLKDLDAAPPPRGRVRHQGGGPRPLTARDPMLLADLERLIEPATLGDPERPLLSVSKSMDKLARALSDMGHTISPNSVRKLLTQLGFSRPFNRKADEGANHPDRDAQLEHINAKVVAAQAAGEPVISVDTKKKELVGNFKNGGSDYRPKGEPQRVNCTTSATRRSAKSSPMASTTWPPTRPGSASGLPPTPPRSPSGRSAPGASAIQTPAN</sequence>
<organism evidence="2 3">
    <name type="scientific">Rhizobium aouanii</name>
    <dbReference type="NCBI Taxonomy" id="3118145"/>
    <lineage>
        <taxon>Bacteria</taxon>
        <taxon>Pseudomonadati</taxon>
        <taxon>Pseudomonadota</taxon>
        <taxon>Alphaproteobacteria</taxon>
        <taxon>Hyphomicrobiales</taxon>
        <taxon>Rhizobiaceae</taxon>
        <taxon>Rhizobium/Agrobacterium group</taxon>
        <taxon>Rhizobium</taxon>
    </lineage>
</organism>
<name>A0ABU8CUR9_9HYPH</name>